<evidence type="ECO:0000256" key="4">
    <source>
        <dbReference type="ARBA" id="ARBA00010869"/>
    </source>
</evidence>
<proteinExistence type="inferred from homology"/>
<dbReference type="OrthoDB" id="7773036at2759"/>
<evidence type="ECO:0000256" key="10">
    <source>
        <dbReference type="ARBA" id="ARBA00049406"/>
    </source>
</evidence>
<protein>
    <recommendedName>
        <fullName evidence="5">L-serine ammonia-lyase</fullName>
        <ecNumber evidence="5">4.3.1.17</ecNumber>
    </recommendedName>
</protein>
<evidence type="ECO:0000259" key="11">
    <source>
        <dbReference type="Pfam" id="PF00291"/>
    </source>
</evidence>
<dbReference type="GO" id="GO:0006567">
    <property type="term" value="P:L-threonine catabolic process"/>
    <property type="evidence" value="ECO:0007669"/>
    <property type="project" value="EnsemblFungi"/>
</dbReference>
<evidence type="ECO:0000256" key="9">
    <source>
        <dbReference type="ARBA" id="ARBA00023239"/>
    </source>
</evidence>
<reference evidence="12 13" key="1">
    <citation type="journal article" date="2016" name="Proc. Natl. Acad. Sci. U.S.A.">
        <title>Comparative genomics of biotechnologically important yeasts.</title>
        <authorList>
            <person name="Riley R."/>
            <person name="Haridas S."/>
            <person name="Wolfe K.H."/>
            <person name="Lopes M.R."/>
            <person name="Hittinger C.T."/>
            <person name="Goeker M."/>
            <person name="Salamov A.A."/>
            <person name="Wisecaver J.H."/>
            <person name="Long T.M."/>
            <person name="Calvey C.H."/>
            <person name="Aerts A.L."/>
            <person name="Barry K.W."/>
            <person name="Choi C."/>
            <person name="Clum A."/>
            <person name="Coughlan A.Y."/>
            <person name="Deshpande S."/>
            <person name="Douglass A.P."/>
            <person name="Hanson S.J."/>
            <person name="Klenk H.-P."/>
            <person name="LaButti K.M."/>
            <person name="Lapidus A."/>
            <person name="Lindquist E.A."/>
            <person name="Lipzen A.M."/>
            <person name="Meier-Kolthoff J.P."/>
            <person name="Ohm R.A."/>
            <person name="Otillar R.P."/>
            <person name="Pangilinan J.L."/>
            <person name="Peng Y."/>
            <person name="Rokas A."/>
            <person name="Rosa C.A."/>
            <person name="Scheuner C."/>
            <person name="Sibirny A.A."/>
            <person name="Slot J.C."/>
            <person name="Stielow J.B."/>
            <person name="Sun H."/>
            <person name="Kurtzman C.P."/>
            <person name="Blackwell M."/>
            <person name="Grigoriev I.V."/>
            <person name="Jeffries T.W."/>
        </authorList>
    </citation>
    <scope>NUCLEOTIDE SEQUENCE [LARGE SCALE GENOMIC DNA]</scope>
    <source>
        <strain evidence="12 13">NRRL Y-11557</strain>
    </source>
</reference>
<keyword evidence="8" id="KW-0663">Pyridoxal phosphate</keyword>
<gene>
    <name evidence="12" type="ORF">LIPSTDRAFT_72215</name>
</gene>
<evidence type="ECO:0000256" key="6">
    <source>
        <dbReference type="ARBA" id="ARBA00022432"/>
    </source>
</evidence>
<dbReference type="AlphaFoldDB" id="A0A1E3Q4H7"/>
<feature type="domain" description="Tryptophan synthase beta chain-like PALP" evidence="11">
    <location>
        <begin position="20"/>
        <end position="335"/>
    </location>
</feature>
<name>A0A1E3Q4H7_LIPST</name>
<sequence length="355" mass="37972">MTISTGDGVSDNRDGTVALSKTYIRTPLVYSQSLSKTTGSSTVLLKLEVLQPSGSFKSRGIGHLVRQTLLNSPPGTKPHIFTSSGGNAGCAAAHAAQMYRCPCTVVVPSNVAPHMVIRLRDTYGANLIIHGSMWREADTKVRQMVAEHRDGPSLYCSPFDDPLIWEGHSFMIDEVVEQLQEAGYDKSKLKAISCSVGGGGLFSGLVAGLKRHYPSPEVQPVIIPVETYGAESLNASLKAGELVTLPAISSIASSLGADRVASEAFDAAKTYPTWPVVVTDAQAVGSCLKILDEHRLFVEPACGAALAPWYYSDKYDLSSQLSLDADSVSVIVVCGGSTLTIESMLHYKNMFKDEL</sequence>
<keyword evidence="9" id="KW-0456">Lyase</keyword>
<accession>A0A1E3Q4H7</accession>
<keyword evidence="13" id="KW-1185">Reference proteome</keyword>
<dbReference type="InterPro" id="IPR001926">
    <property type="entry name" value="TrpB-like_PALP"/>
</dbReference>
<dbReference type="GO" id="GO:0006094">
    <property type="term" value="P:gluconeogenesis"/>
    <property type="evidence" value="ECO:0007669"/>
    <property type="project" value="UniProtKB-KW"/>
</dbReference>
<dbReference type="STRING" id="675824.A0A1E3Q4H7"/>
<evidence type="ECO:0000256" key="3">
    <source>
        <dbReference type="ARBA" id="ARBA00004742"/>
    </source>
</evidence>
<comment type="catalytic activity">
    <reaction evidence="10">
        <text>L-serine = pyruvate + NH4(+)</text>
        <dbReference type="Rhea" id="RHEA:19169"/>
        <dbReference type="ChEBI" id="CHEBI:15361"/>
        <dbReference type="ChEBI" id="CHEBI:28938"/>
        <dbReference type="ChEBI" id="CHEBI:33384"/>
        <dbReference type="EC" id="4.3.1.17"/>
    </reaction>
</comment>
<dbReference type="GO" id="GO:0003941">
    <property type="term" value="F:L-serine ammonia-lyase activity"/>
    <property type="evidence" value="ECO:0007669"/>
    <property type="project" value="UniProtKB-EC"/>
</dbReference>
<evidence type="ECO:0000256" key="2">
    <source>
        <dbReference type="ARBA" id="ARBA00004496"/>
    </source>
</evidence>
<evidence type="ECO:0000256" key="7">
    <source>
        <dbReference type="ARBA" id="ARBA00022490"/>
    </source>
</evidence>
<dbReference type="Gene3D" id="3.40.50.1100">
    <property type="match status" value="2"/>
</dbReference>
<organism evidence="12 13">
    <name type="scientific">Lipomyces starkeyi NRRL Y-11557</name>
    <dbReference type="NCBI Taxonomy" id="675824"/>
    <lineage>
        <taxon>Eukaryota</taxon>
        <taxon>Fungi</taxon>
        <taxon>Dikarya</taxon>
        <taxon>Ascomycota</taxon>
        <taxon>Saccharomycotina</taxon>
        <taxon>Lipomycetes</taxon>
        <taxon>Lipomycetales</taxon>
        <taxon>Lipomycetaceae</taxon>
        <taxon>Lipomyces</taxon>
    </lineage>
</organism>
<evidence type="ECO:0000256" key="5">
    <source>
        <dbReference type="ARBA" id="ARBA00012093"/>
    </source>
</evidence>
<dbReference type="GO" id="GO:0004794">
    <property type="term" value="F:threonine deaminase activity"/>
    <property type="evidence" value="ECO:0007669"/>
    <property type="project" value="EnsemblFungi"/>
</dbReference>
<dbReference type="InterPro" id="IPR050147">
    <property type="entry name" value="Ser/Thr_Dehydratase"/>
</dbReference>
<dbReference type="EC" id="4.3.1.17" evidence="5"/>
<comment type="pathway">
    <text evidence="3">Carbohydrate biosynthesis; gluconeogenesis.</text>
</comment>
<dbReference type="GO" id="GO:0030170">
    <property type="term" value="F:pyridoxal phosphate binding"/>
    <property type="evidence" value="ECO:0007669"/>
    <property type="project" value="InterPro"/>
</dbReference>
<dbReference type="FunFam" id="3.40.50.1100:FF:000040">
    <property type="entry name" value="L-serine dehydratase, putative"/>
    <property type="match status" value="1"/>
</dbReference>
<dbReference type="InterPro" id="IPR000634">
    <property type="entry name" value="Ser/Thr_deHydtase_PyrdxlP-BS"/>
</dbReference>
<comment type="cofactor">
    <cofactor evidence="1">
        <name>pyridoxal 5'-phosphate</name>
        <dbReference type="ChEBI" id="CHEBI:597326"/>
    </cofactor>
</comment>
<evidence type="ECO:0000313" key="12">
    <source>
        <dbReference type="EMBL" id="ODQ72615.1"/>
    </source>
</evidence>
<dbReference type="GO" id="GO:0006565">
    <property type="term" value="P:L-serine catabolic process"/>
    <property type="evidence" value="ECO:0007669"/>
    <property type="project" value="EnsemblFungi"/>
</dbReference>
<dbReference type="PROSITE" id="PS00165">
    <property type="entry name" value="DEHYDRATASE_SER_THR"/>
    <property type="match status" value="1"/>
</dbReference>
<dbReference type="EMBL" id="KV454295">
    <property type="protein sequence ID" value="ODQ72615.1"/>
    <property type="molecule type" value="Genomic_DNA"/>
</dbReference>
<dbReference type="Pfam" id="PF00291">
    <property type="entry name" value="PALP"/>
    <property type="match status" value="1"/>
</dbReference>
<dbReference type="InterPro" id="IPR036052">
    <property type="entry name" value="TrpB-like_PALP_sf"/>
</dbReference>
<keyword evidence="7" id="KW-0963">Cytoplasm</keyword>
<evidence type="ECO:0000256" key="1">
    <source>
        <dbReference type="ARBA" id="ARBA00001933"/>
    </source>
</evidence>
<evidence type="ECO:0000313" key="13">
    <source>
        <dbReference type="Proteomes" id="UP000094385"/>
    </source>
</evidence>
<dbReference type="Proteomes" id="UP000094385">
    <property type="component" value="Unassembled WGS sequence"/>
</dbReference>
<dbReference type="SUPFAM" id="SSF53686">
    <property type="entry name" value="Tryptophan synthase beta subunit-like PLP-dependent enzymes"/>
    <property type="match status" value="1"/>
</dbReference>
<comment type="similarity">
    <text evidence="4">Belongs to the serine/threonine dehydratase family.</text>
</comment>
<dbReference type="GO" id="GO:0042645">
    <property type="term" value="C:mitochondrial nucleoid"/>
    <property type="evidence" value="ECO:0007669"/>
    <property type="project" value="EnsemblFungi"/>
</dbReference>
<dbReference type="PANTHER" id="PTHR48078:SF2">
    <property type="entry name" value="CATABOLIC L-SERINE_THREONINE DEHYDRATASE"/>
    <property type="match status" value="1"/>
</dbReference>
<evidence type="ECO:0000256" key="8">
    <source>
        <dbReference type="ARBA" id="ARBA00022898"/>
    </source>
</evidence>
<dbReference type="PANTHER" id="PTHR48078">
    <property type="entry name" value="THREONINE DEHYDRATASE, MITOCHONDRIAL-RELATED"/>
    <property type="match status" value="1"/>
</dbReference>
<comment type="subcellular location">
    <subcellularLocation>
        <location evidence="2">Cytoplasm</location>
    </subcellularLocation>
</comment>
<keyword evidence="6" id="KW-0312">Gluconeogenesis</keyword>
<dbReference type="GO" id="GO:0009097">
    <property type="term" value="P:isoleucine biosynthetic process"/>
    <property type="evidence" value="ECO:0007669"/>
    <property type="project" value="TreeGrafter"/>
</dbReference>